<comment type="subcellular location">
    <subcellularLocation>
        <location evidence="1">Cell membrane</location>
        <topology evidence="1">Multi-pass membrane protein</topology>
    </subcellularLocation>
</comment>
<dbReference type="Gene3D" id="3.30.70.270">
    <property type="match status" value="1"/>
</dbReference>
<dbReference type="CDD" id="cd01949">
    <property type="entry name" value="GGDEF"/>
    <property type="match status" value="1"/>
</dbReference>
<dbReference type="PANTHER" id="PTHR45138">
    <property type="entry name" value="REGULATORY COMPONENTS OF SENSORY TRANSDUCTION SYSTEM"/>
    <property type="match status" value="1"/>
</dbReference>
<evidence type="ECO:0000256" key="6">
    <source>
        <dbReference type="ARBA" id="ARBA00023136"/>
    </source>
</evidence>
<feature type="transmembrane region" description="Helical" evidence="8">
    <location>
        <begin position="287"/>
        <end position="309"/>
    </location>
</feature>
<evidence type="ECO:0000313" key="11">
    <source>
        <dbReference type="Proteomes" id="UP001629246"/>
    </source>
</evidence>
<dbReference type="SMART" id="SM00267">
    <property type="entry name" value="GGDEF"/>
    <property type="match status" value="1"/>
</dbReference>
<dbReference type="InterPro" id="IPR000160">
    <property type="entry name" value="GGDEF_dom"/>
</dbReference>
<evidence type="ECO:0000256" key="5">
    <source>
        <dbReference type="ARBA" id="ARBA00022989"/>
    </source>
</evidence>
<dbReference type="InterPro" id="IPR050469">
    <property type="entry name" value="Diguanylate_Cyclase"/>
</dbReference>
<feature type="domain" description="GGDEF" evidence="9">
    <location>
        <begin position="370"/>
        <end position="507"/>
    </location>
</feature>
<dbReference type="Pfam" id="PF02743">
    <property type="entry name" value="dCache_1"/>
    <property type="match status" value="1"/>
</dbReference>
<dbReference type="CDD" id="cd12915">
    <property type="entry name" value="PDC2_DGC_like"/>
    <property type="match status" value="1"/>
</dbReference>
<dbReference type="PANTHER" id="PTHR45138:SF9">
    <property type="entry name" value="DIGUANYLATE CYCLASE DGCM-RELATED"/>
    <property type="match status" value="1"/>
</dbReference>
<gene>
    <name evidence="10" type="ORF">PQR62_18685</name>
</gene>
<evidence type="ECO:0000313" key="10">
    <source>
        <dbReference type="EMBL" id="MFL9926309.1"/>
    </source>
</evidence>
<dbReference type="NCBIfam" id="TIGR00254">
    <property type="entry name" value="GGDEF"/>
    <property type="match status" value="1"/>
</dbReference>
<evidence type="ECO:0000256" key="2">
    <source>
        <dbReference type="ARBA" id="ARBA00012528"/>
    </source>
</evidence>
<keyword evidence="3" id="KW-1003">Cell membrane</keyword>
<sequence>MFRSKQSSTVCLATLFVVLACVALIGLDAWRTWAAREDQLNDASIAASNMAQALAQHADDTFKEADTVLISLLEHIAEDGLDEKGRKRIRQLLTTHVGELPQLNGVFVYDAQGHWIVNSQPTLATQYNNADRAYFIYHRDHPDLEPYVGPPVQSRSTGRWIFTISRRIPTADGSFTGVVLATVDFDYFRKYYEGFDVGQQGAILFALNNGTMLVRHMMHDSTTGKSLANAAIYRDYAARMQSGTATIQSSQDGVVRINSFFHLQRYPMFVTVAVARDEVLSAWRHDAYIRTIGVLFLAGVLAAMGRLMVRRIKSQVRSEFEARSAREKSEELNVALAQLAMHDGLTGLANRRHFDRTLSVEIPRLAKINGALSLILIDVDNFKLYNDVYGHAKGDDCLKHIALAIQSCQRRPRDLAARYGGEEFALILPDCDLDSAITLAHTLRQRIADQRLPHSGSRGGFVTVSIGISSLQPVRKSDNALELIESTDQALYQAKKNGRDRIEVTSSNLKIIKTSDLVK</sequence>
<keyword evidence="5 8" id="KW-1133">Transmembrane helix</keyword>
<dbReference type="Gene3D" id="3.30.450.20">
    <property type="entry name" value="PAS domain"/>
    <property type="match status" value="2"/>
</dbReference>
<dbReference type="InterPro" id="IPR043128">
    <property type="entry name" value="Rev_trsase/Diguanyl_cyclase"/>
</dbReference>
<evidence type="ECO:0000259" key="9">
    <source>
        <dbReference type="PROSITE" id="PS50887"/>
    </source>
</evidence>
<dbReference type="EC" id="2.7.7.65" evidence="2"/>
<evidence type="ECO:0000256" key="8">
    <source>
        <dbReference type="SAM" id="Phobius"/>
    </source>
</evidence>
<accession>A0ABW9ADH1</accession>
<organism evidence="10 11">
    <name type="scientific">Herbaspirillum lusitanum</name>
    <dbReference type="NCBI Taxonomy" id="213312"/>
    <lineage>
        <taxon>Bacteria</taxon>
        <taxon>Pseudomonadati</taxon>
        <taxon>Pseudomonadota</taxon>
        <taxon>Betaproteobacteria</taxon>
        <taxon>Burkholderiales</taxon>
        <taxon>Oxalobacteraceae</taxon>
        <taxon>Herbaspirillum</taxon>
    </lineage>
</organism>
<proteinExistence type="predicted"/>
<keyword evidence="6 8" id="KW-0472">Membrane</keyword>
<dbReference type="Pfam" id="PF00990">
    <property type="entry name" value="GGDEF"/>
    <property type="match status" value="1"/>
</dbReference>
<evidence type="ECO:0000256" key="1">
    <source>
        <dbReference type="ARBA" id="ARBA00004651"/>
    </source>
</evidence>
<dbReference type="EMBL" id="JAQQFM010000008">
    <property type="protein sequence ID" value="MFL9926309.1"/>
    <property type="molecule type" value="Genomic_DNA"/>
</dbReference>
<dbReference type="Proteomes" id="UP001629246">
    <property type="component" value="Unassembled WGS sequence"/>
</dbReference>
<reference evidence="10 11" key="1">
    <citation type="journal article" date="2024" name="Chem. Sci.">
        <title>Discovery of megapolipeptins by genome mining of a Burkholderiales bacteria collection.</title>
        <authorList>
            <person name="Paulo B.S."/>
            <person name="Recchia M.J.J."/>
            <person name="Lee S."/>
            <person name="Fergusson C.H."/>
            <person name="Romanowski S.B."/>
            <person name="Hernandez A."/>
            <person name="Krull N."/>
            <person name="Liu D.Y."/>
            <person name="Cavanagh H."/>
            <person name="Bos A."/>
            <person name="Gray C.A."/>
            <person name="Murphy B.T."/>
            <person name="Linington R.G."/>
            <person name="Eustaquio A.S."/>
        </authorList>
    </citation>
    <scope>NUCLEOTIDE SEQUENCE [LARGE SCALE GENOMIC DNA]</scope>
    <source>
        <strain evidence="10 11">RL21-008-BIB-A</strain>
    </source>
</reference>
<dbReference type="InterPro" id="IPR029151">
    <property type="entry name" value="Sensor-like_sf"/>
</dbReference>
<dbReference type="PROSITE" id="PS50887">
    <property type="entry name" value="GGDEF"/>
    <property type="match status" value="1"/>
</dbReference>
<dbReference type="CDD" id="cd12914">
    <property type="entry name" value="PDC1_DGC_like"/>
    <property type="match status" value="1"/>
</dbReference>
<dbReference type="InterPro" id="IPR033479">
    <property type="entry name" value="dCache_1"/>
</dbReference>
<evidence type="ECO:0000256" key="3">
    <source>
        <dbReference type="ARBA" id="ARBA00022475"/>
    </source>
</evidence>
<dbReference type="InterPro" id="IPR029787">
    <property type="entry name" value="Nucleotide_cyclase"/>
</dbReference>
<keyword evidence="4 8" id="KW-0812">Transmembrane</keyword>
<dbReference type="SUPFAM" id="SSF55073">
    <property type="entry name" value="Nucleotide cyclase"/>
    <property type="match status" value="1"/>
</dbReference>
<dbReference type="RefSeq" id="WP_408159517.1">
    <property type="nucleotide sequence ID" value="NZ_JAQQFM010000008.1"/>
</dbReference>
<protein>
    <recommendedName>
        <fullName evidence="2">diguanylate cyclase</fullName>
        <ecNumber evidence="2">2.7.7.65</ecNumber>
    </recommendedName>
</protein>
<keyword evidence="11" id="KW-1185">Reference proteome</keyword>
<evidence type="ECO:0000256" key="7">
    <source>
        <dbReference type="ARBA" id="ARBA00034247"/>
    </source>
</evidence>
<comment type="catalytic activity">
    <reaction evidence="7">
        <text>2 GTP = 3',3'-c-di-GMP + 2 diphosphate</text>
        <dbReference type="Rhea" id="RHEA:24898"/>
        <dbReference type="ChEBI" id="CHEBI:33019"/>
        <dbReference type="ChEBI" id="CHEBI:37565"/>
        <dbReference type="ChEBI" id="CHEBI:58805"/>
        <dbReference type="EC" id="2.7.7.65"/>
    </reaction>
</comment>
<dbReference type="SUPFAM" id="SSF103190">
    <property type="entry name" value="Sensory domain-like"/>
    <property type="match status" value="1"/>
</dbReference>
<name>A0ABW9ADH1_9BURK</name>
<comment type="caution">
    <text evidence="10">The sequence shown here is derived from an EMBL/GenBank/DDBJ whole genome shotgun (WGS) entry which is preliminary data.</text>
</comment>
<evidence type="ECO:0000256" key="4">
    <source>
        <dbReference type="ARBA" id="ARBA00022692"/>
    </source>
</evidence>
<dbReference type="PROSITE" id="PS51257">
    <property type="entry name" value="PROKAR_LIPOPROTEIN"/>
    <property type="match status" value="1"/>
</dbReference>